<evidence type="ECO:0000256" key="9">
    <source>
        <dbReference type="SAM" id="MobiDB-lite"/>
    </source>
</evidence>
<dbReference type="OrthoDB" id="8775810at2759"/>
<keyword evidence="4 8" id="KW-0235">DNA replication</keyword>
<evidence type="ECO:0000256" key="1">
    <source>
        <dbReference type="ARBA" id="ARBA00004123"/>
    </source>
</evidence>
<dbReference type="Proteomes" id="UP000242877">
    <property type="component" value="Unassembled WGS sequence"/>
</dbReference>
<dbReference type="AlphaFoldDB" id="A0A168CXG4"/>
<evidence type="ECO:0000313" key="10">
    <source>
        <dbReference type="EMBL" id="KZZ97126.1"/>
    </source>
</evidence>
<keyword evidence="11" id="KW-1185">Reference proteome</keyword>
<evidence type="ECO:0000256" key="7">
    <source>
        <dbReference type="ARBA" id="ARBA00025253"/>
    </source>
</evidence>
<feature type="compositionally biased region" description="Polar residues" evidence="9">
    <location>
        <begin position="202"/>
        <end position="218"/>
    </location>
</feature>
<dbReference type="Gene3D" id="1.10.10.1460">
    <property type="match status" value="1"/>
</dbReference>
<feature type="region of interest" description="Disordered" evidence="9">
    <location>
        <begin position="381"/>
        <end position="536"/>
    </location>
</feature>
<dbReference type="VEuPathDB" id="FungiDB:AAP_00769"/>
<name>A0A168CXG4_9EURO</name>
<dbReference type="PANTHER" id="PTHR28124:SF1">
    <property type="entry name" value="DNA REPLICATION REGULATOR SLD2"/>
    <property type="match status" value="1"/>
</dbReference>
<feature type="compositionally biased region" description="Basic and acidic residues" evidence="9">
    <location>
        <begin position="463"/>
        <end position="475"/>
    </location>
</feature>
<comment type="subcellular location">
    <subcellularLocation>
        <location evidence="1 8">Nucleus</location>
    </subcellularLocation>
</comment>
<evidence type="ECO:0000256" key="3">
    <source>
        <dbReference type="ARBA" id="ARBA00018363"/>
    </source>
</evidence>
<gene>
    <name evidence="10" type="ORF">AAP_00769</name>
</gene>
<protein>
    <recommendedName>
        <fullName evidence="3 8">DNA replication regulator SLD2</fullName>
    </recommendedName>
</protein>
<evidence type="ECO:0000313" key="11">
    <source>
        <dbReference type="Proteomes" id="UP000242877"/>
    </source>
</evidence>
<evidence type="ECO:0000256" key="6">
    <source>
        <dbReference type="ARBA" id="ARBA00023306"/>
    </source>
</evidence>
<proteinExistence type="inferred from homology"/>
<dbReference type="FunFam" id="1.10.10.1460:FF:000001">
    <property type="entry name" value="DNA replication regulator Sld2"/>
    <property type="match status" value="1"/>
</dbReference>
<reference evidence="10 11" key="1">
    <citation type="journal article" date="2016" name="Genome Biol. Evol.">
        <title>Divergent and convergent evolution of fungal pathogenicity.</title>
        <authorList>
            <person name="Shang Y."/>
            <person name="Xiao G."/>
            <person name="Zheng P."/>
            <person name="Cen K."/>
            <person name="Zhan S."/>
            <person name="Wang C."/>
        </authorList>
    </citation>
    <scope>NUCLEOTIDE SEQUENCE [LARGE SCALE GENOMIC DNA]</scope>
    <source>
        <strain evidence="10 11">ARSEF 7405</strain>
    </source>
</reference>
<evidence type="ECO:0000256" key="4">
    <source>
        <dbReference type="ARBA" id="ARBA00022705"/>
    </source>
</evidence>
<feature type="compositionally biased region" description="Basic residues" evidence="9">
    <location>
        <begin position="522"/>
        <end position="536"/>
    </location>
</feature>
<dbReference type="GO" id="GO:0006270">
    <property type="term" value="P:DNA replication initiation"/>
    <property type="evidence" value="ECO:0007669"/>
    <property type="project" value="UniProtKB-UniRule"/>
</dbReference>
<sequence length="536" mass="59410">MAATDQTAQLQQLRFELKQWEHAFAADHGGQKASKDDIKQDAEIAAKYKLYSRLKAQGTKKESQSKSTRLELQKTPTKRPTIVPQETEDVVVDTPSKPVDTRNSLATPRSAHRNAAHLRPVDLDVYDSPSVLRQLFSPGYHKRTPIQKSTPLPFRDALGPTPQRNGRALGLFDMISPSTKSITPSKRKHISANLMDKDPILQTPSRKGSATKDNSSIRRTPLKADESFTPRPSRGHSDSPVSASKRFYLANFFATPTTRRLMSAMPEEEDDILGDLGMSPLAPTKAKKPPLFIQDRTAVAGVGTDAFEKTTKSLRPGIDVKHSSKNLGLSPQKPRTPPTRKIAGKGLTRIVEDLKVLEEEEFNDDYEALLEAEGTADIFGADRDESVVEESGEGKQRVWKKKGQKRTTRRVHMQPSRAKPKHEVGPPNVAHGPSSSSNSHTKHGDAQPIYEDETATPQKKVTSGREARSLRHDAQEMGETIEEDPTSPTPTERQHTQGGEMAGARKGRPVKASAHVNYRALKIQRKGPGRGRFRRR</sequence>
<comment type="caution">
    <text evidence="10">The sequence shown here is derived from an EMBL/GenBank/DDBJ whole genome shotgun (WGS) entry which is preliminary data.</text>
</comment>
<evidence type="ECO:0000256" key="8">
    <source>
        <dbReference type="RuleBase" id="RU367067"/>
    </source>
</evidence>
<dbReference type="InterPro" id="IPR040203">
    <property type="entry name" value="Sld2"/>
</dbReference>
<feature type="region of interest" description="Disordered" evidence="9">
    <location>
        <begin position="55"/>
        <end position="79"/>
    </location>
</feature>
<dbReference type="EMBL" id="AZGZ01000002">
    <property type="protein sequence ID" value="KZZ97126.1"/>
    <property type="molecule type" value="Genomic_DNA"/>
</dbReference>
<dbReference type="GO" id="GO:0003697">
    <property type="term" value="F:single-stranded DNA binding"/>
    <property type="evidence" value="ECO:0007669"/>
    <property type="project" value="TreeGrafter"/>
</dbReference>
<feature type="region of interest" description="Disordered" evidence="9">
    <location>
        <begin position="142"/>
        <end position="241"/>
    </location>
</feature>
<dbReference type="GO" id="GO:0003688">
    <property type="term" value="F:DNA replication origin binding"/>
    <property type="evidence" value="ECO:0007669"/>
    <property type="project" value="TreeGrafter"/>
</dbReference>
<feature type="region of interest" description="Disordered" evidence="9">
    <location>
        <begin position="315"/>
        <end position="341"/>
    </location>
</feature>
<comment type="function">
    <text evidence="7 8">Has a role in the initiation of DNA replication. Required at S-phase checkpoint.</text>
</comment>
<dbReference type="InterPro" id="IPR021110">
    <property type="entry name" value="DNA_rep_checkpnt_protein"/>
</dbReference>
<dbReference type="GO" id="GO:1902977">
    <property type="term" value="P:mitotic DNA replication preinitiation complex assembly"/>
    <property type="evidence" value="ECO:0007669"/>
    <property type="project" value="TreeGrafter"/>
</dbReference>
<feature type="compositionally biased region" description="Basic and acidic residues" evidence="9">
    <location>
        <begin position="59"/>
        <end position="72"/>
    </location>
</feature>
<keyword evidence="5 8" id="KW-0539">Nucleus</keyword>
<feature type="compositionally biased region" description="Basic and acidic residues" evidence="9">
    <location>
        <begin position="381"/>
        <end position="396"/>
    </location>
</feature>
<dbReference type="Pfam" id="PF11719">
    <property type="entry name" value="Drc1-Sld2"/>
    <property type="match status" value="1"/>
</dbReference>
<dbReference type="GO" id="GO:0031261">
    <property type="term" value="C:DNA replication preinitiation complex"/>
    <property type="evidence" value="ECO:0007669"/>
    <property type="project" value="TreeGrafter"/>
</dbReference>
<accession>A0A168CXG4</accession>
<organism evidence="10 11">
    <name type="scientific">Ascosphaera apis ARSEF 7405</name>
    <dbReference type="NCBI Taxonomy" id="392613"/>
    <lineage>
        <taxon>Eukaryota</taxon>
        <taxon>Fungi</taxon>
        <taxon>Dikarya</taxon>
        <taxon>Ascomycota</taxon>
        <taxon>Pezizomycotina</taxon>
        <taxon>Eurotiomycetes</taxon>
        <taxon>Eurotiomycetidae</taxon>
        <taxon>Onygenales</taxon>
        <taxon>Ascosphaeraceae</taxon>
        <taxon>Ascosphaera</taxon>
    </lineage>
</organism>
<comment type="similarity">
    <text evidence="2 8">Belongs to the SLD2 family.</text>
</comment>
<dbReference type="PANTHER" id="PTHR28124">
    <property type="entry name" value="DNA REPLICATION REGULATOR SLD2"/>
    <property type="match status" value="1"/>
</dbReference>
<keyword evidence="6 8" id="KW-0131">Cell cycle</keyword>
<evidence type="ECO:0000256" key="2">
    <source>
        <dbReference type="ARBA" id="ARBA00007276"/>
    </source>
</evidence>
<dbReference type="GO" id="GO:0000727">
    <property type="term" value="P:double-strand break repair via break-induced replication"/>
    <property type="evidence" value="ECO:0007669"/>
    <property type="project" value="TreeGrafter"/>
</dbReference>
<evidence type="ECO:0000256" key="5">
    <source>
        <dbReference type="ARBA" id="ARBA00023242"/>
    </source>
</evidence>
<feature type="compositionally biased region" description="Basic residues" evidence="9">
    <location>
        <begin position="397"/>
        <end position="412"/>
    </location>
</feature>
<dbReference type="CDD" id="cd22289">
    <property type="entry name" value="RecQL4_SLD2_NTD"/>
    <property type="match status" value="1"/>
</dbReference>